<evidence type="ECO:0008006" key="3">
    <source>
        <dbReference type="Google" id="ProtNLM"/>
    </source>
</evidence>
<protein>
    <recommendedName>
        <fullName evidence="3">Ubiquitin-like domain-containing protein</fullName>
    </recommendedName>
</protein>
<reference evidence="1 2" key="1">
    <citation type="submission" date="2024-04" db="EMBL/GenBank/DDBJ databases">
        <title>Tritrichomonas musculus Genome.</title>
        <authorList>
            <person name="Alves-Ferreira E."/>
            <person name="Grigg M."/>
            <person name="Lorenzi H."/>
            <person name="Galac M."/>
        </authorList>
    </citation>
    <scope>NUCLEOTIDE SEQUENCE [LARGE SCALE GENOMIC DNA]</scope>
    <source>
        <strain evidence="1 2">EAF2021</strain>
    </source>
</reference>
<evidence type="ECO:0000313" key="1">
    <source>
        <dbReference type="EMBL" id="KAK8843715.1"/>
    </source>
</evidence>
<dbReference type="EMBL" id="JAPFFF010000034">
    <property type="protein sequence ID" value="KAK8843715.1"/>
    <property type="molecule type" value="Genomic_DNA"/>
</dbReference>
<organism evidence="1 2">
    <name type="scientific">Tritrichomonas musculus</name>
    <dbReference type="NCBI Taxonomy" id="1915356"/>
    <lineage>
        <taxon>Eukaryota</taxon>
        <taxon>Metamonada</taxon>
        <taxon>Parabasalia</taxon>
        <taxon>Tritrichomonadida</taxon>
        <taxon>Tritrichomonadidae</taxon>
        <taxon>Tritrichomonas</taxon>
    </lineage>
</organism>
<comment type="caution">
    <text evidence="1">The sequence shown here is derived from an EMBL/GenBank/DDBJ whole genome shotgun (WGS) entry which is preliminary data.</text>
</comment>
<dbReference type="SUPFAM" id="SSF54236">
    <property type="entry name" value="Ubiquitin-like"/>
    <property type="match status" value="1"/>
</dbReference>
<evidence type="ECO:0000313" key="2">
    <source>
        <dbReference type="Proteomes" id="UP001470230"/>
    </source>
</evidence>
<proteinExistence type="predicted"/>
<accession>A0ABR2HCG5</accession>
<keyword evidence="2" id="KW-1185">Reference proteome</keyword>
<sequence length="162" mass="18880">MSESVKVLVCVPFIRSFLVLVRETQTINIILKTFPNIQDNTKLIFLYDGAQLIPNLTFGEAKIQDNSTIVIGIKTDDLSINYYLISLSKISRKPEYVTKILNSFYEKDKNNNRNHSLSEKKFFFIEHMKSLYLQIDFSRVKKQIEIPDTQNQLLCEPLPILF</sequence>
<name>A0ABR2HCG5_9EUKA</name>
<gene>
    <name evidence="1" type="ORF">M9Y10_024780</name>
</gene>
<dbReference type="InterPro" id="IPR029071">
    <property type="entry name" value="Ubiquitin-like_domsf"/>
</dbReference>
<dbReference type="Proteomes" id="UP001470230">
    <property type="component" value="Unassembled WGS sequence"/>
</dbReference>